<dbReference type="STRING" id="619304.SAMN05421760_104226"/>
<reference evidence="3" key="1">
    <citation type="submission" date="2017-01" db="EMBL/GenBank/DDBJ databases">
        <authorList>
            <person name="Varghese N."/>
            <person name="Submissions S."/>
        </authorList>
    </citation>
    <scope>NUCLEOTIDE SEQUENCE [LARGE SCALE GENOMIC DNA]</scope>
    <source>
        <strain evidence="3">DSM 22306</strain>
    </source>
</reference>
<keyword evidence="1" id="KW-0732">Signal</keyword>
<sequence length="127" mass="12788">MKKTNVTQVAKTTGVTNVTAALLLGASVALLSTGAVAGPNSQLTLAEGASAKVQEQFQTWMAGDKISGRKDKCFGIALAGENDCAAGAGTSCEGTSTKDFQANSWTFAPKGTCESIVTPNGNGSLEG</sequence>
<protein>
    <submittedName>
        <fullName evidence="2">Uncharacterized membrane protein</fullName>
    </submittedName>
</protein>
<evidence type="ECO:0000313" key="2">
    <source>
        <dbReference type="EMBL" id="SIS75826.1"/>
    </source>
</evidence>
<dbReference type="OrthoDB" id="1551288at2"/>
<feature type="signal peptide" evidence="1">
    <location>
        <begin position="1"/>
        <end position="37"/>
    </location>
</feature>
<dbReference type="Pfam" id="PF10048">
    <property type="entry name" value="DUF2282"/>
    <property type="match status" value="1"/>
</dbReference>
<evidence type="ECO:0000256" key="1">
    <source>
        <dbReference type="SAM" id="SignalP"/>
    </source>
</evidence>
<dbReference type="EMBL" id="FTOE01000004">
    <property type="protein sequence ID" value="SIS75826.1"/>
    <property type="molecule type" value="Genomic_DNA"/>
</dbReference>
<dbReference type="RefSeq" id="WP_054341328.1">
    <property type="nucleotide sequence ID" value="NZ_FTOE01000004.1"/>
</dbReference>
<proteinExistence type="predicted"/>
<feature type="chain" id="PRO_5009943350" evidence="1">
    <location>
        <begin position="38"/>
        <end position="127"/>
    </location>
</feature>
<keyword evidence="3" id="KW-1185">Reference proteome</keyword>
<name>A0A1N7LPP5_9GAMM</name>
<organism evidence="2 3">
    <name type="scientific">Neptunomonas antarctica</name>
    <dbReference type="NCBI Taxonomy" id="619304"/>
    <lineage>
        <taxon>Bacteria</taxon>
        <taxon>Pseudomonadati</taxon>
        <taxon>Pseudomonadota</taxon>
        <taxon>Gammaproteobacteria</taxon>
        <taxon>Oceanospirillales</taxon>
        <taxon>Oceanospirillaceae</taxon>
        <taxon>Neptunomonas</taxon>
    </lineage>
</organism>
<gene>
    <name evidence="2" type="ORF">SAMN05421760_104226</name>
</gene>
<dbReference type="Proteomes" id="UP000185999">
    <property type="component" value="Unassembled WGS sequence"/>
</dbReference>
<accession>A0A1N7LPP5</accession>
<evidence type="ECO:0000313" key="3">
    <source>
        <dbReference type="Proteomes" id="UP000185999"/>
    </source>
</evidence>
<dbReference type="InterPro" id="IPR018740">
    <property type="entry name" value="DUF2282_membr"/>
</dbReference>
<dbReference type="AlphaFoldDB" id="A0A1N7LPP5"/>